<protein>
    <submittedName>
        <fullName evidence="1">Transcription factor S-II</fullName>
    </submittedName>
</protein>
<organism evidence="1">
    <name type="scientific">Pithovirus LCDPAC01</name>
    <dbReference type="NCBI Taxonomy" id="2506600"/>
    <lineage>
        <taxon>Viruses</taxon>
        <taxon>Pithoviruses</taxon>
    </lineage>
</organism>
<gene>
    <name evidence="1" type="ORF">LCDPAC01_00830</name>
</gene>
<dbReference type="EMBL" id="MK500280">
    <property type="protein sequence ID" value="QBK84602.1"/>
    <property type="molecule type" value="Genomic_DNA"/>
</dbReference>
<sequence>MFSQFRAESKPLKTKQITAFDKLRAMGLSNKELGSLEKIKDLMYNINILEIFAEMKRTGIEGVMNRSVKMMISRNPKDFIFSGQIFDRSKEYTEYEKKAVSGEKLVAGGLGLKCRQCNGLLSGNISKQTASADEATGGYAFCTKCGAKQRTG</sequence>
<name>A0A481YP69_9VIRU</name>
<dbReference type="SUPFAM" id="SSF57783">
    <property type="entry name" value="Zinc beta-ribbon"/>
    <property type="match status" value="1"/>
</dbReference>
<reference evidence="1" key="1">
    <citation type="journal article" date="2019" name="MBio">
        <title>Virus Genomes from Deep Sea Sediments Expand the Ocean Megavirome and Support Independent Origins of Viral Gigantism.</title>
        <authorList>
            <person name="Backstrom D."/>
            <person name="Yutin N."/>
            <person name="Jorgensen S.L."/>
            <person name="Dharamshi J."/>
            <person name="Homa F."/>
            <person name="Zaremba-Niedwiedzka K."/>
            <person name="Spang A."/>
            <person name="Wolf Y.I."/>
            <person name="Koonin E.V."/>
            <person name="Ettema T.J."/>
        </authorList>
    </citation>
    <scope>NUCLEOTIDE SEQUENCE</scope>
</reference>
<accession>A0A481YP69</accession>
<proteinExistence type="predicted"/>
<evidence type="ECO:0000313" key="1">
    <source>
        <dbReference type="EMBL" id="QBK84602.1"/>
    </source>
</evidence>